<dbReference type="KEGG" id="bhc:JFL75_10195"/>
<dbReference type="AlphaFoldDB" id="A0A7T8BDG9"/>
<dbReference type="SUPFAM" id="SSF51126">
    <property type="entry name" value="Pectin lyase-like"/>
    <property type="match status" value="1"/>
</dbReference>
<feature type="chain" id="PRO_5030802190" evidence="1">
    <location>
        <begin position="25"/>
        <end position="1004"/>
    </location>
</feature>
<dbReference type="RefSeq" id="WP_215628562.1">
    <property type="nucleotide sequence ID" value="NZ_CP067089.2"/>
</dbReference>
<gene>
    <name evidence="2" type="ORF">JFL75_10195</name>
</gene>
<evidence type="ECO:0000256" key="1">
    <source>
        <dbReference type="SAM" id="SignalP"/>
    </source>
</evidence>
<protein>
    <submittedName>
        <fullName evidence="2">Uncharacterized protein</fullName>
    </submittedName>
</protein>
<reference evidence="2" key="1">
    <citation type="submission" date="2021-01" db="EMBL/GenBank/DDBJ databases">
        <title>Description of Breznakiella homolactica.</title>
        <authorList>
            <person name="Song Y."/>
            <person name="Brune A."/>
        </authorList>
    </citation>
    <scope>NUCLEOTIDE SEQUENCE</scope>
    <source>
        <strain evidence="2">RmG30</strain>
    </source>
</reference>
<accession>A0A7T8BDG9</accession>
<keyword evidence="1" id="KW-0732">Signal</keyword>
<dbReference type="Proteomes" id="UP000595917">
    <property type="component" value="Chromosome"/>
</dbReference>
<keyword evidence="3" id="KW-1185">Reference proteome</keyword>
<sequence>MVYRKIAGGLLLGLILVCSLAGQAQEGSLILTNAAGGLYADDQTLWFSVPAGERIRLVLNGAESYRGNGPASITLRSDPGEETVYRLQAERRSALPDDAVLDARSFLIVIDKKPPASPGIRPFIDAEGLIRFTCTQETGARTAAYIDSGGSPEYIDDLGAAALPPLSYSAVVWAVDGAGNCSEPMPFFFDLPPVRVANPVSGEWANPQRLVIHNLNGRTVFWTSDGSDPLGEGGIPYTTPVLIEALGQVELRIAVCHEDGRIEEESVTYTVNPFASERRLEQDPFLKRLRSLEERDISDETSVPIIPEYTWSVGGRPVFPGGSDVRIRPQPLAYRSLPLHLSSGDGIYRFVFSVGKQTTENLPENTTAASPNMGSTVLRTVSGQVPAGTELPKLVYSGNSRVVCWSGNSRTIRYSLGAAPEWHTASAPVLIGPAAAVLRWIDTGNTAAGEPFAAEVDPVLQVPPPEDDSLIRGRFAYQYTASGNRNPFSDTEPGPGETVFASDLLPLSGPQLDGMSPDVSDGEDITWYFIGSGGNVIRSWHADRLAPEAPALAAPEEGAWVRGPAAVKVIPPSGDSDGVSYIIARTEDSSGNTDVLRGIDTLEIEGKKNEITAVRIEAFTEDSAGNISIVTTRTFILDPSTVYVSASVKGGPVRDGSRENPFESLDEALALAGRESRRLIRVSGAALLTGNAAVTGSFSVLGNFDSRWEPAETKTRLMPEPGASLVVSGGELTLSNLQIEGGNSPGPVFRIENRGTLVLSGVSAEHRGQFLTMSGESRLSLYQSSVLSTVSEERRLPVIAARGGTIEIAESGLSMDGSNGLLLEMENGNLSVLDSTVAGGTGQTGTLFLLTRVQGELKGSEFRCQSGDYASVLESSNSRLTVTDCRFSAAARDGIVVVLDNTAAVCRDSTFLLAASFVAKAMDIRGVFPTVSGCTFRFTGTAGRSEIFSAAPSAGNPLLPIPGLIGNNVFTGFTHILGNEYPLDSLRGFNRSFAPPGQDNTLSR</sequence>
<evidence type="ECO:0000313" key="3">
    <source>
        <dbReference type="Proteomes" id="UP000595917"/>
    </source>
</evidence>
<evidence type="ECO:0000313" key="2">
    <source>
        <dbReference type="EMBL" id="QQO11253.1"/>
    </source>
</evidence>
<name>A0A7T8BDG9_9SPIR</name>
<feature type="signal peptide" evidence="1">
    <location>
        <begin position="1"/>
        <end position="24"/>
    </location>
</feature>
<dbReference type="EMBL" id="CP067089">
    <property type="protein sequence ID" value="QQO11253.1"/>
    <property type="molecule type" value="Genomic_DNA"/>
</dbReference>
<proteinExistence type="predicted"/>
<organism evidence="2 3">
    <name type="scientific">Breznakiella homolactica</name>
    <dbReference type="NCBI Taxonomy" id="2798577"/>
    <lineage>
        <taxon>Bacteria</taxon>
        <taxon>Pseudomonadati</taxon>
        <taxon>Spirochaetota</taxon>
        <taxon>Spirochaetia</taxon>
        <taxon>Spirochaetales</taxon>
        <taxon>Breznakiellaceae</taxon>
        <taxon>Breznakiella</taxon>
    </lineage>
</organism>
<dbReference type="InterPro" id="IPR011050">
    <property type="entry name" value="Pectin_lyase_fold/virulence"/>
</dbReference>